<organism evidence="5 6">
    <name type="scientific">Neobacillus bataviensis</name>
    <dbReference type="NCBI Taxonomy" id="220685"/>
    <lineage>
        <taxon>Bacteria</taxon>
        <taxon>Bacillati</taxon>
        <taxon>Bacillota</taxon>
        <taxon>Bacilli</taxon>
        <taxon>Bacillales</taxon>
        <taxon>Bacillaceae</taxon>
        <taxon>Neobacillus</taxon>
    </lineage>
</organism>
<dbReference type="Pfam" id="PF01546">
    <property type="entry name" value="Peptidase_M20"/>
    <property type="match status" value="1"/>
</dbReference>
<keyword evidence="3" id="KW-0862">Zinc</keyword>
<dbReference type="InterPro" id="IPR010158">
    <property type="entry name" value="Amidase_Cbmase"/>
</dbReference>
<evidence type="ECO:0000256" key="1">
    <source>
        <dbReference type="ARBA" id="ARBA00006153"/>
    </source>
</evidence>
<dbReference type="GO" id="GO:0016813">
    <property type="term" value="F:hydrolase activity, acting on carbon-nitrogen (but not peptide) bonds, in linear amidines"/>
    <property type="evidence" value="ECO:0007669"/>
    <property type="project" value="InterPro"/>
</dbReference>
<dbReference type="Gene3D" id="3.40.630.10">
    <property type="entry name" value="Zn peptidases"/>
    <property type="match status" value="1"/>
</dbReference>
<dbReference type="Pfam" id="PF07687">
    <property type="entry name" value="M20_dimer"/>
    <property type="match status" value="1"/>
</dbReference>
<gene>
    <name evidence="5" type="ORF">FB550_109155</name>
</gene>
<feature type="binding site" evidence="3">
    <location>
        <position position="84"/>
    </location>
    <ligand>
        <name>Zn(2+)</name>
        <dbReference type="ChEBI" id="CHEBI:29105"/>
        <label>1</label>
    </ligand>
</feature>
<evidence type="ECO:0000313" key="6">
    <source>
        <dbReference type="Proteomes" id="UP000319671"/>
    </source>
</evidence>
<feature type="domain" description="Peptidase M20 dimerisation" evidence="4">
    <location>
        <begin position="218"/>
        <end position="319"/>
    </location>
</feature>
<accession>A0A561D5B3</accession>
<dbReference type="NCBIfam" id="TIGR01879">
    <property type="entry name" value="hydantase"/>
    <property type="match status" value="1"/>
</dbReference>
<comment type="cofactor">
    <cofactor evidence="3">
        <name>Zn(2+)</name>
        <dbReference type="ChEBI" id="CHEBI:29105"/>
    </cofactor>
    <text evidence="3">Binds 2 Zn(2+) ions per subunit.</text>
</comment>
<comment type="similarity">
    <text evidence="1">Belongs to the peptidase M20 family.</text>
</comment>
<dbReference type="EMBL" id="VIVN01000009">
    <property type="protein sequence ID" value="TWD98646.1"/>
    <property type="molecule type" value="Genomic_DNA"/>
</dbReference>
<sequence length="415" mass="45522">MQTVSKINGERLYTRIMELGEIGKNEQNGVERRALSKEDKEAHILVSKWMEEAGLTVSHDNFGNLIGRIEGTKPQLPVVMIGSHIDSVRNGGRFDGIIGVLAGIEIAHAISLLNLAHEHPIEVVAFCEEEGSRFNDGLFGSRGMVGKITKADFNKVDENHVTRYEALKSFGYGINPDCFEESIRTNGEIKLYLEMHIEQGPYLDTTNQSVGIVQGIAGPAWYTIKLEGVAGHAGTVPMSLRNDPLVGAAELIVEVDKVCSGESAKQTVGTVGIIQAYPGGSNIIPNVVEFSLDLRDINLSRRNRVFNQIETKLKQICKERGLAYTINCNMEIDPVECSKEVVDRLSVVSETKGITAPIMVSGAGHDAMLLAEITDIGMIFVRCRDGISHNPKEWAEIADIINGTEILYETVLNYI</sequence>
<feature type="binding site" evidence="3">
    <location>
        <position position="95"/>
    </location>
    <ligand>
        <name>Zn(2+)</name>
        <dbReference type="ChEBI" id="CHEBI:29105"/>
        <label>2</label>
    </ligand>
</feature>
<feature type="binding site" evidence="3">
    <location>
        <position position="130"/>
    </location>
    <ligand>
        <name>Zn(2+)</name>
        <dbReference type="ChEBI" id="CHEBI:29105"/>
        <label>2</label>
    </ligand>
</feature>
<keyword evidence="6" id="KW-1185">Reference proteome</keyword>
<feature type="binding site" evidence="3">
    <location>
        <position position="389"/>
    </location>
    <ligand>
        <name>Zn(2+)</name>
        <dbReference type="ChEBI" id="CHEBI:29105"/>
        <label>2</label>
    </ligand>
</feature>
<comment type="caution">
    <text evidence="5">The sequence shown here is derived from an EMBL/GenBank/DDBJ whole genome shotgun (WGS) entry which is preliminary data.</text>
</comment>
<reference evidence="5 6" key="1">
    <citation type="submission" date="2019-06" db="EMBL/GenBank/DDBJ databases">
        <title>Sorghum-associated microbial communities from plants grown in Nebraska, USA.</title>
        <authorList>
            <person name="Schachtman D."/>
        </authorList>
    </citation>
    <scope>NUCLEOTIDE SEQUENCE [LARGE SCALE GENOMIC DNA]</scope>
    <source>
        <strain evidence="5 6">2482</strain>
    </source>
</reference>
<dbReference type="RefSeq" id="WP_144566528.1">
    <property type="nucleotide sequence ID" value="NZ_VIVN01000009.1"/>
</dbReference>
<name>A0A561D5B3_9BACI</name>
<dbReference type="InterPro" id="IPR011650">
    <property type="entry name" value="Peptidase_M20_dimer"/>
</dbReference>
<dbReference type="Gene3D" id="3.30.70.360">
    <property type="match status" value="1"/>
</dbReference>
<dbReference type="AlphaFoldDB" id="A0A561D5B3"/>
<evidence type="ECO:0000256" key="3">
    <source>
        <dbReference type="PIRSR" id="PIRSR001235-1"/>
    </source>
</evidence>
<protein>
    <submittedName>
        <fullName evidence="5">Allantoate deiminase/N-carbamoyl-L-amino-acid hydrolase</fullName>
    </submittedName>
</protein>
<dbReference type="GO" id="GO:0046872">
    <property type="term" value="F:metal ion binding"/>
    <property type="evidence" value="ECO:0007669"/>
    <property type="project" value="UniProtKB-KW"/>
</dbReference>
<dbReference type="InterPro" id="IPR036264">
    <property type="entry name" value="Bact_exopeptidase_dim_dom"/>
</dbReference>
<dbReference type="CDD" id="cd03884">
    <property type="entry name" value="M20_bAS"/>
    <property type="match status" value="1"/>
</dbReference>
<dbReference type="NCBIfam" id="NF006771">
    <property type="entry name" value="PRK09290.1-5"/>
    <property type="match status" value="1"/>
</dbReference>
<dbReference type="Proteomes" id="UP000319671">
    <property type="component" value="Unassembled WGS sequence"/>
</dbReference>
<dbReference type="InterPro" id="IPR002933">
    <property type="entry name" value="Peptidase_M20"/>
</dbReference>
<keyword evidence="3" id="KW-0479">Metal-binding</keyword>
<proteinExistence type="inferred from homology"/>
<evidence type="ECO:0000313" key="5">
    <source>
        <dbReference type="EMBL" id="TWD98646.1"/>
    </source>
</evidence>
<dbReference type="SUPFAM" id="SSF53187">
    <property type="entry name" value="Zn-dependent exopeptidases"/>
    <property type="match status" value="1"/>
</dbReference>
<feature type="binding site" evidence="3">
    <location>
        <position position="196"/>
    </location>
    <ligand>
        <name>Zn(2+)</name>
        <dbReference type="ChEBI" id="CHEBI:29105"/>
        <label>1</label>
    </ligand>
</feature>
<evidence type="ECO:0000259" key="4">
    <source>
        <dbReference type="Pfam" id="PF07687"/>
    </source>
</evidence>
<keyword evidence="2 5" id="KW-0378">Hydrolase</keyword>
<evidence type="ECO:0000256" key="2">
    <source>
        <dbReference type="ARBA" id="ARBA00022801"/>
    </source>
</evidence>
<dbReference type="PANTHER" id="PTHR32494:SF5">
    <property type="entry name" value="ALLANTOATE AMIDOHYDROLASE"/>
    <property type="match status" value="1"/>
</dbReference>
<dbReference type="PIRSF" id="PIRSF001235">
    <property type="entry name" value="Amidase_carbamoylase"/>
    <property type="match status" value="1"/>
</dbReference>
<dbReference type="PANTHER" id="PTHR32494">
    <property type="entry name" value="ALLANTOATE DEIMINASE-RELATED"/>
    <property type="match status" value="1"/>
</dbReference>
<feature type="binding site" evidence="3">
    <location>
        <position position="95"/>
    </location>
    <ligand>
        <name>Zn(2+)</name>
        <dbReference type="ChEBI" id="CHEBI:29105"/>
        <label>1</label>
    </ligand>
</feature>
<dbReference type="SUPFAM" id="SSF55031">
    <property type="entry name" value="Bacterial exopeptidase dimerisation domain"/>
    <property type="match status" value="1"/>
</dbReference>